<evidence type="ECO:0000256" key="1">
    <source>
        <dbReference type="SAM" id="MobiDB-lite"/>
    </source>
</evidence>
<feature type="region of interest" description="Disordered" evidence="1">
    <location>
        <begin position="24"/>
        <end position="61"/>
    </location>
</feature>
<proteinExistence type="predicted"/>
<protein>
    <submittedName>
        <fullName evidence="4">Cyclophilin-like fold protein</fullName>
    </submittedName>
</protein>
<keyword evidence="5" id="KW-1185">Reference proteome</keyword>
<gene>
    <name evidence="4" type="ORF">PJ311_13640</name>
</gene>
<dbReference type="InterPro" id="IPR029000">
    <property type="entry name" value="Cyclophilin-like_dom_sf"/>
</dbReference>
<organism evidence="4 5">
    <name type="scientific">Bacillus changyiensis</name>
    <dbReference type="NCBI Taxonomy" id="3004103"/>
    <lineage>
        <taxon>Bacteria</taxon>
        <taxon>Bacillati</taxon>
        <taxon>Bacillota</taxon>
        <taxon>Bacilli</taxon>
        <taxon>Bacillales</taxon>
        <taxon>Bacillaceae</taxon>
        <taxon>Bacillus</taxon>
    </lineage>
</organism>
<dbReference type="Gene3D" id="2.40.100.20">
    <property type="match status" value="1"/>
</dbReference>
<dbReference type="RefSeq" id="WP_271341459.1">
    <property type="nucleotide sequence ID" value="NZ_JAQKAB010000009.1"/>
</dbReference>
<feature type="chain" id="PRO_5046271593" evidence="2">
    <location>
        <begin position="25"/>
        <end position="180"/>
    </location>
</feature>
<dbReference type="EMBL" id="JAQKAB010000009">
    <property type="protein sequence ID" value="MDA7027627.1"/>
    <property type="molecule type" value="Genomic_DNA"/>
</dbReference>
<accession>A0ABT4X696</accession>
<dbReference type="Proteomes" id="UP001211894">
    <property type="component" value="Unassembled WGS sequence"/>
</dbReference>
<dbReference type="SUPFAM" id="SSF50891">
    <property type="entry name" value="Cyclophilin-like"/>
    <property type="match status" value="1"/>
</dbReference>
<evidence type="ECO:0000313" key="4">
    <source>
        <dbReference type="EMBL" id="MDA7027627.1"/>
    </source>
</evidence>
<dbReference type="InterPro" id="IPR041183">
    <property type="entry name" value="Cyclophilin-like"/>
</dbReference>
<name>A0ABT4X696_9BACI</name>
<feature type="compositionally biased region" description="Polar residues" evidence="1">
    <location>
        <begin position="24"/>
        <end position="48"/>
    </location>
</feature>
<evidence type="ECO:0000313" key="5">
    <source>
        <dbReference type="Proteomes" id="UP001211894"/>
    </source>
</evidence>
<keyword evidence="2" id="KW-0732">Signal</keyword>
<evidence type="ECO:0000256" key="2">
    <source>
        <dbReference type="SAM" id="SignalP"/>
    </source>
</evidence>
<feature type="domain" description="Cyclophilin-like" evidence="3">
    <location>
        <begin position="68"/>
        <end position="177"/>
    </location>
</feature>
<feature type="compositionally biased region" description="Basic and acidic residues" evidence="1">
    <location>
        <begin position="49"/>
        <end position="61"/>
    </location>
</feature>
<feature type="signal peptide" evidence="2">
    <location>
        <begin position="1"/>
        <end position="24"/>
    </location>
</feature>
<sequence>MKKAITLFLSFMAVILLTPYTSMQQNPTPTVSQMDWNETPDMRTSSPVSEKKNPKKQKEGVKEMKIKLTVGQDEFTATLNDSKAARDFASLLPMTLTLEDYAGTEKISDLPKRLSTNGSSNGTEASIGDIMYYAPWGNLAIFYRDFGYATGLVKLGRIDFGIEKLANNHSKFTVNIEKID</sequence>
<comment type="caution">
    <text evidence="4">The sequence shown here is derived from an EMBL/GenBank/DDBJ whole genome shotgun (WGS) entry which is preliminary data.</text>
</comment>
<evidence type="ECO:0000259" key="3">
    <source>
        <dbReference type="Pfam" id="PF18050"/>
    </source>
</evidence>
<dbReference type="Pfam" id="PF18050">
    <property type="entry name" value="Cyclophil_like2"/>
    <property type="match status" value="1"/>
</dbReference>
<reference evidence="4 5" key="1">
    <citation type="submission" date="2023-01" db="EMBL/GenBank/DDBJ databases">
        <title>Bacillus changyiensis sp. nov., isolated from a coastal deposit.</title>
        <authorList>
            <person name="Xiao G."/>
            <person name="Lai Q."/>
            <person name="Hu Z."/>
            <person name="Shao Z."/>
        </authorList>
    </citation>
    <scope>NUCLEOTIDE SEQUENCE [LARGE SCALE GENOMIC DNA]</scope>
    <source>
        <strain evidence="4 5">CLL-7-23</strain>
    </source>
</reference>